<dbReference type="PANTHER" id="PTHR21342:SF1">
    <property type="entry name" value="PHOSPHOPANTETHEINE ADENYLYLTRANSFERASE"/>
    <property type="match status" value="1"/>
</dbReference>
<evidence type="ECO:0000256" key="2">
    <source>
        <dbReference type="ARBA" id="ARBA00022679"/>
    </source>
</evidence>
<evidence type="ECO:0000256" key="1">
    <source>
        <dbReference type="ARBA" id="ARBA00022490"/>
    </source>
</evidence>
<dbReference type="NCBIfam" id="TIGR00125">
    <property type="entry name" value="cyt_tran_rel"/>
    <property type="match status" value="1"/>
</dbReference>
<name>A0ABW1IMK3_9BACL</name>
<dbReference type="EMBL" id="JBHSQV010000036">
    <property type="protein sequence ID" value="MFC5986303.1"/>
    <property type="molecule type" value="Genomic_DNA"/>
</dbReference>
<dbReference type="CDD" id="cd02163">
    <property type="entry name" value="PPAT"/>
    <property type="match status" value="1"/>
</dbReference>
<comment type="subcellular location">
    <subcellularLocation>
        <location evidence="9">Cytoplasm</location>
    </subcellularLocation>
</comment>
<comment type="pathway">
    <text evidence="9">Cofactor biosynthesis; coenzyme A biosynthesis; CoA from (R)-pantothenate: step 4/5.</text>
</comment>
<protein>
    <recommendedName>
        <fullName evidence="9">Phosphopantetheine adenylyltransferase</fullName>
        <ecNumber evidence="9">2.7.7.3</ecNumber>
    </recommendedName>
    <alternativeName>
        <fullName evidence="9">Dephospho-CoA pyrophosphorylase</fullName>
    </alternativeName>
    <alternativeName>
        <fullName evidence="9">Pantetheine-phosphate adenylyltransferase</fullName>
        <shortName evidence="9">PPAT</shortName>
    </alternativeName>
</protein>
<dbReference type="PRINTS" id="PR01020">
    <property type="entry name" value="LPSBIOSNTHSS"/>
</dbReference>
<keyword evidence="3 9" id="KW-0548">Nucleotidyltransferase</keyword>
<dbReference type="InterPro" id="IPR004821">
    <property type="entry name" value="Cyt_trans-like"/>
</dbReference>
<evidence type="ECO:0000256" key="3">
    <source>
        <dbReference type="ARBA" id="ARBA00022695"/>
    </source>
</evidence>
<dbReference type="InterPro" id="IPR014729">
    <property type="entry name" value="Rossmann-like_a/b/a_fold"/>
</dbReference>
<feature type="binding site" evidence="9">
    <location>
        <position position="93"/>
    </location>
    <ligand>
        <name>substrate</name>
    </ligand>
</feature>
<proteinExistence type="inferred from homology"/>
<feature type="binding site" evidence="9">
    <location>
        <position position="47"/>
    </location>
    <ligand>
        <name>substrate</name>
    </ligand>
</feature>
<accession>A0ABW1IMK3</accession>
<keyword evidence="7 9" id="KW-0173">Coenzyme A biosynthesis</keyword>
<comment type="catalytic activity">
    <reaction evidence="8 9">
        <text>(R)-4'-phosphopantetheine + ATP + H(+) = 3'-dephospho-CoA + diphosphate</text>
        <dbReference type="Rhea" id="RHEA:19801"/>
        <dbReference type="ChEBI" id="CHEBI:15378"/>
        <dbReference type="ChEBI" id="CHEBI:30616"/>
        <dbReference type="ChEBI" id="CHEBI:33019"/>
        <dbReference type="ChEBI" id="CHEBI:57328"/>
        <dbReference type="ChEBI" id="CHEBI:61723"/>
        <dbReference type="EC" id="2.7.7.3"/>
    </reaction>
</comment>
<keyword evidence="12" id="KW-1185">Reference proteome</keyword>
<evidence type="ECO:0000313" key="11">
    <source>
        <dbReference type="EMBL" id="MFC5986303.1"/>
    </source>
</evidence>
<feature type="domain" description="Cytidyltransferase-like" evidence="10">
    <location>
        <begin position="11"/>
        <end position="139"/>
    </location>
</feature>
<evidence type="ECO:0000256" key="7">
    <source>
        <dbReference type="ARBA" id="ARBA00022993"/>
    </source>
</evidence>
<dbReference type="PANTHER" id="PTHR21342">
    <property type="entry name" value="PHOSPHOPANTETHEINE ADENYLYLTRANSFERASE"/>
    <property type="match status" value="1"/>
</dbReference>
<sequence>MNSTHKEKIAVYPGSFDPVTLGHLDIIRRSAKQFDRVIVAVLNNTSKKPLFSVEERTNLLKEVTKDLPNVEIDHFRDLLVNYVKLKGASVIIRGLRAISDFEYELQLATTNYKLYPEVETIFMMTHPQYSYLSSSIVKEIAQFHGNFTDLVPEAVETALKKKFE</sequence>
<feature type="binding site" evidence="9">
    <location>
        <begin position="15"/>
        <end position="16"/>
    </location>
    <ligand>
        <name>ATP</name>
        <dbReference type="ChEBI" id="CHEBI:30616"/>
    </ligand>
</feature>
<dbReference type="Gene3D" id="3.40.50.620">
    <property type="entry name" value="HUPs"/>
    <property type="match status" value="1"/>
</dbReference>
<comment type="subunit">
    <text evidence="9">Homohexamer.</text>
</comment>
<keyword evidence="5 9" id="KW-0067">ATP-binding</keyword>
<keyword evidence="1 9" id="KW-0963">Cytoplasm</keyword>
<evidence type="ECO:0000256" key="9">
    <source>
        <dbReference type="HAMAP-Rule" id="MF_00151"/>
    </source>
</evidence>
<keyword evidence="6 9" id="KW-0460">Magnesium</keyword>
<feature type="binding site" evidence="9">
    <location>
        <position position="15"/>
    </location>
    <ligand>
        <name>substrate</name>
    </ligand>
</feature>
<keyword evidence="4 9" id="KW-0547">Nucleotide-binding</keyword>
<dbReference type="GO" id="GO:0004595">
    <property type="term" value="F:pantetheine-phosphate adenylyltransferase activity"/>
    <property type="evidence" value="ECO:0007669"/>
    <property type="project" value="UniProtKB-EC"/>
</dbReference>
<dbReference type="HAMAP" id="MF_00151">
    <property type="entry name" value="PPAT_bact"/>
    <property type="match status" value="1"/>
</dbReference>
<evidence type="ECO:0000256" key="4">
    <source>
        <dbReference type="ARBA" id="ARBA00022741"/>
    </source>
</evidence>
<feature type="binding site" evidence="9">
    <location>
        <position position="104"/>
    </location>
    <ligand>
        <name>ATP</name>
        <dbReference type="ChEBI" id="CHEBI:30616"/>
    </ligand>
</feature>
<feature type="site" description="Transition state stabilizer" evidence="9">
    <location>
        <position position="23"/>
    </location>
</feature>
<dbReference type="SUPFAM" id="SSF52374">
    <property type="entry name" value="Nucleotidylyl transferase"/>
    <property type="match status" value="1"/>
</dbReference>
<dbReference type="RefSeq" id="WP_379893631.1">
    <property type="nucleotide sequence ID" value="NZ_CBCSCT010000001.1"/>
</dbReference>
<evidence type="ECO:0000256" key="6">
    <source>
        <dbReference type="ARBA" id="ARBA00022842"/>
    </source>
</evidence>
<dbReference type="Pfam" id="PF01467">
    <property type="entry name" value="CTP_transf_like"/>
    <property type="match status" value="1"/>
</dbReference>
<comment type="similarity">
    <text evidence="9">Belongs to the bacterial CoaD family.</text>
</comment>
<organism evidence="11 12">
    <name type="scientific">Marinicrinis lubricantis</name>
    <dbReference type="NCBI Taxonomy" id="2086470"/>
    <lineage>
        <taxon>Bacteria</taxon>
        <taxon>Bacillati</taxon>
        <taxon>Bacillota</taxon>
        <taxon>Bacilli</taxon>
        <taxon>Bacillales</taxon>
        <taxon>Paenibacillaceae</taxon>
    </lineage>
</organism>
<feature type="binding site" evidence="9">
    <location>
        <begin position="129"/>
        <end position="135"/>
    </location>
    <ligand>
        <name>ATP</name>
        <dbReference type="ChEBI" id="CHEBI:30616"/>
    </ligand>
</feature>
<comment type="function">
    <text evidence="9">Reversibly transfers an adenylyl group from ATP to 4'-phosphopantetheine, yielding dephospho-CoA (dPCoA) and pyrophosphate.</text>
</comment>
<evidence type="ECO:0000313" key="12">
    <source>
        <dbReference type="Proteomes" id="UP001596250"/>
    </source>
</evidence>
<dbReference type="NCBIfam" id="TIGR01510">
    <property type="entry name" value="coaD_prev_kdtB"/>
    <property type="match status" value="1"/>
</dbReference>
<keyword evidence="2 9" id="KW-0808">Transferase</keyword>
<comment type="cofactor">
    <cofactor evidence="9">
        <name>Mg(2+)</name>
        <dbReference type="ChEBI" id="CHEBI:18420"/>
    </cofactor>
</comment>
<feature type="binding site" evidence="9">
    <location>
        <begin position="94"/>
        <end position="96"/>
    </location>
    <ligand>
        <name>ATP</name>
        <dbReference type="ChEBI" id="CHEBI:30616"/>
    </ligand>
</feature>
<evidence type="ECO:0000256" key="8">
    <source>
        <dbReference type="ARBA" id="ARBA00029346"/>
    </source>
</evidence>
<dbReference type="EC" id="2.7.7.3" evidence="9"/>
<feature type="binding site" evidence="9">
    <location>
        <position position="79"/>
    </location>
    <ligand>
        <name>substrate</name>
    </ligand>
</feature>
<feature type="binding site" evidence="9">
    <location>
        <position position="23"/>
    </location>
    <ligand>
        <name>ATP</name>
        <dbReference type="ChEBI" id="CHEBI:30616"/>
    </ligand>
</feature>
<evidence type="ECO:0000256" key="5">
    <source>
        <dbReference type="ARBA" id="ARBA00022840"/>
    </source>
</evidence>
<gene>
    <name evidence="9 11" type="primary">coaD</name>
    <name evidence="11" type="ORF">ACFPXP_07625</name>
</gene>
<dbReference type="InterPro" id="IPR001980">
    <property type="entry name" value="PPAT"/>
</dbReference>
<reference evidence="12" key="1">
    <citation type="journal article" date="2019" name="Int. J. Syst. Evol. Microbiol.">
        <title>The Global Catalogue of Microorganisms (GCM) 10K type strain sequencing project: providing services to taxonomists for standard genome sequencing and annotation.</title>
        <authorList>
            <consortium name="The Broad Institute Genomics Platform"/>
            <consortium name="The Broad Institute Genome Sequencing Center for Infectious Disease"/>
            <person name="Wu L."/>
            <person name="Ma J."/>
        </authorList>
    </citation>
    <scope>NUCLEOTIDE SEQUENCE [LARGE SCALE GENOMIC DNA]</scope>
    <source>
        <strain evidence="12">CCM 8749</strain>
    </source>
</reference>
<evidence type="ECO:0000259" key="10">
    <source>
        <dbReference type="Pfam" id="PF01467"/>
    </source>
</evidence>
<comment type="caution">
    <text evidence="11">The sequence shown here is derived from an EMBL/GenBank/DDBJ whole genome shotgun (WGS) entry which is preliminary data.</text>
</comment>
<dbReference type="Proteomes" id="UP001596250">
    <property type="component" value="Unassembled WGS sequence"/>
</dbReference>